<dbReference type="EMBL" id="MN740017">
    <property type="protein sequence ID" value="QHT84362.1"/>
    <property type="molecule type" value="Genomic_DNA"/>
</dbReference>
<proteinExistence type="predicted"/>
<reference evidence="1" key="1">
    <citation type="journal article" date="2020" name="Nature">
        <title>Giant virus diversity and host interactions through global metagenomics.</title>
        <authorList>
            <person name="Schulz F."/>
            <person name="Roux S."/>
            <person name="Paez-Espino D."/>
            <person name="Jungbluth S."/>
            <person name="Walsh D.A."/>
            <person name="Denef V.J."/>
            <person name="McMahon K.D."/>
            <person name="Konstantinidis K.T."/>
            <person name="Eloe-Fadrosh E.A."/>
            <person name="Kyrpides N.C."/>
            <person name="Woyke T."/>
        </authorList>
    </citation>
    <scope>NUCLEOTIDE SEQUENCE</scope>
    <source>
        <strain evidence="1">GVMAG-M-3300023184-177</strain>
    </source>
</reference>
<accession>A0A6C0HV09</accession>
<evidence type="ECO:0000313" key="1">
    <source>
        <dbReference type="EMBL" id="QHT84362.1"/>
    </source>
</evidence>
<organism evidence="1">
    <name type="scientific">viral metagenome</name>
    <dbReference type="NCBI Taxonomy" id="1070528"/>
    <lineage>
        <taxon>unclassified sequences</taxon>
        <taxon>metagenomes</taxon>
        <taxon>organismal metagenomes</taxon>
    </lineage>
</organism>
<dbReference type="AlphaFoldDB" id="A0A6C0HV09"/>
<sequence length="232" mass="28221">MNQCIKYEYVLGLKDLPGKSCDLFFDLYHKNIDQDDVYEIITNIPMCQKHKTPEEIYKIRYETVNHNYTWFCILHFKHYFPVNIIKELLKNYVDYYYINIVDINRFINNPENAFIIMKEFMKVNQNYVQNYYALRTFHIPRITAYEIATVNYGTSNMYQLLCYEYTDLEFLKKAIFLSVEQLEFLKLSRFCYPSIEMFNKYKARIFNNALNKMFININDFEVSERGEFIINQ</sequence>
<protein>
    <submittedName>
        <fullName evidence="1">Uncharacterized protein</fullName>
    </submittedName>
</protein>
<name>A0A6C0HV09_9ZZZZ</name>